<evidence type="ECO:0000256" key="3">
    <source>
        <dbReference type="PROSITE-ProRule" id="PRU00708"/>
    </source>
</evidence>
<keyword evidence="2" id="KW-0677">Repeat</keyword>
<dbReference type="Gene3D" id="1.25.40.10">
    <property type="entry name" value="Tetratricopeptide repeat domain"/>
    <property type="match status" value="1"/>
</dbReference>
<evidence type="ECO:0000256" key="2">
    <source>
        <dbReference type="ARBA" id="ARBA00022737"/>
    </source>
</evidence>
<dbReference type="PROSITE" id="PS51375">
    <property type="entry name" value="PPR"/>
    <property type="match status" value="2"/>
</dbReference>
<feature type="repeat" description="PPR" evidence="3">
    <location>
        <begin position="44"/>
        <end position="78"/>
    </location>
</feature>
<feature type="repeat" description="PPR" evidence="3">
    <location>
        <begin position="9"/>
        <end position="43"/>
    </location>
</feature>
<dbReference type="EMBL" id="JBBPBN010000020">
    <property type="protein sequence ID" value="KAK9016437.1"/>
    <property type="molecule type" value="Genomic_DNA"/>
</dbReference>
<evidence type="ECO:0000313" key="4">
    <source>
        <dbReference type="EMBL" id="KAK9016437.1"/>
    </source>
</evidence>
<keyword evidence="5" id="KW-1185">Reference proteome</keyword>
<evidence type="ECO:0000256" key="1">
    <source>
        <dbReference type="ARBA" id="ARBA00007626"/>
    </source>
</evidence>
<evidence type="ECO:0000313" key="5">
    <source>
        <dbReference type="Proteomes" id="UP001396334"/>
    </source>
</evidence>
<dbReference type="InterPro" id="IPR011990">
    <property type="entry name" value="TPR-like_helical_dom_sf"/>
</dbReference>
<name>A0ABR2RTZ0_9ROSI</name>
<accession>A0ABR2RTZ0</accession>
<evidence type="ECO:0008006" key="6">
    <source>
        <dbReference type="Google" id="ProtNLM"/>
    </source>
</evidence>
<sequence length="116" mass="13244">MEVKSCNKDIKTWTILTSQYRKSKLIGTALEVFENMKKYGFEPDTVTYTMMVRALCNAEKGDLALEFYKEMVEREMNLDSNSFEMPLNCVVKSGVNDAVHLVVLKSFCISGRIKKA</sequence>
<dbReference type="Proteomes" id="UP001396334">
    <property type="component" value="Unassembled WGS sequence"/>
</dbReference>
<dbReference type="NCBIfam" id="TIGR00756">
    <property type="entry name" value="PPR"/>
    <property type="match status" value="2"/>
</dbReference>
<dbReference type="Pfam" id="PF13041">
    <property type="entry name" value="PPR_2"/>
    <property type="match status" value="1"/>
</dbReference>
<dbReference type="InterPro" id="IPR002885">
    <property type="entry name" value="PPR_rpt"/>
</dbReference>
<organism evidence="4 5">
    <name type="scientific">Hibiscus sabdariffa</name>
    <name type="common">roselle</name>
    <dbReference type="NCBI Taxonomy" id="183260"/>
    <lineage>
        <taxon>Eukaryota</taxon>
        <taxon>Viridiplantae</taxon>
        <taxon>Streptophyta</taxon>
        <taxon>Embryophyta</taxon>
        <taxon>Tracheophyta</taxon>
        <taxon>Spermatophyta</taxon>
        <taxon>Magnoliopsida</taxon>
        <taxon>eudicotyledons</taxon>
        <taxon>Gunneridae</taxon>
        <taxon>Pentapetalae</taxon>
        <taxon>rosids</taxon>
        <taxon>malvids</taxon>
        <taxon>Malvales</taxon>
        <taxon>Malvaceae</taxon>
        <taxon>Malvoideae</taxon>
        <taxon>Hibiscus</taxon>
    </lineage>
</organism>
<reference evidence="4 5" key="1">
    <citation type="journal article" date="2024" name="G3 (Bethesda)">
        <title>Genome assembly of Hibiscus sabdariffa L. provides insights into metabolisms of medicinal natural products.</title>
        <authorList>
            <person name="Kim T."/>
        </authorList>
    </citation>
    <scope>NUCLEOTIDE SEQUENCE [LARGE SCALE GENOMIC DNA]</scope>
    <source>
        <strain evidence="4">TK-2024</strain>
        <tissue evidence="4">Old leaves</tissue>
    </source>
</reference>
<proteinExistence type="inferred from homology"/>
<protein>
    <recommendedName>
        <fullName evidence="6">Pentatricopeptide repeat-containing protein</fullName>
    </recommendedName>
</protein>
<dbReference type="PANTHER" id="PTHR47936:SF1">
    <property type="entry name" value="PENTATRICOPEPTIDE REPEAT-CONTAINING PROTEIN GUN1, CHLOROPLASTIC"/>
    <property type="match status" value="1"/>
</dbReference>
<comment type="caution">
    <text evidence="4">The sequence shown here is derived from an EMBL/GenBank/DDBJ whole genome shotgun (WGS) entry which is preliminary data.</text>
</comment>
<dbReference type="PANTHER" id="PTHR47936">
    <property type="entry name" value="PPR_LONG DOMAIN-CONTAINING PROTEIN"/>
    <property type="match status" value="1"/>
</dbReference>
<comment type="similarity">
    <text evidence="1">Belongs to the PPR family. P subfamily.</text>
</comment>
<gene>
    <name evidence="4" type="ORF">V6N11_078937</name>
</gene>